<evidence type="ECO:0000313" key="3">
    <source>
        <dbReference type="Proteomes" id="UP000807306"/>
    </source>
</evidence>
<dbReference type="Proteomes" id="UP000807306">
    <property type="component" value="Unassembled WGS sequence"/>
</dbReference>
<gene>
    <name evidence="2" type="ORF">CPB83DRAFT_798747</name>
</gene>
<comment type="caution">
    <text evidence="2">The sequence shown here is derived from an EMBL/GenBank/DDBJ whole genome shotgun (WGS) entry which is preliminary data.</text>
</comment>
<proteinExistence type="predicted"/>
<organism evidence="2 3">
    <name type="scientific">Crepidotus variabilis</name>
    <dbReference type="NCBI Taxonomy" id="179855"/>
    <lineage>
        <taxon>Eukaryota</taxon>
        <taxon>Fungi</taxon>
        <taxon>Dikarya</taxon>
        <taxon>Basidiomycota</taxon>
        <taxon>Agaricomycotina</taxon>
        <taxon>Agaricomycetes</taxon>
        <taxon>Agaricomycetidae</taxon>
        <taxon>Agaricales</taxon>
        <taxon>Agaricineae</taxon>
        <taxon>Crepidotaceae</taxon>
        <taxon>Crepidotus</taxon>
    </lineage>
</organism>
<feature type="compositionally biased region" description="Low complexity" evidence="1">
    <location>
        <begin position="312"/>
        <end position="327"/>
    </location>
</feature>
<dbReference type="OrthoDB" id="2993106at2759"/>
<dbReference type="EMBL" id="MU157909">
    <property type="protein sequence ID" value="KAF9523845.1"/>
    <property type="molecule type" value="Genomic_DNA"/>
</dbReference>
<protein>
    <submittedName>
        <fullName evidence="2">Uncharacterized protein</fullName>
    </submittedName>
</protein>
<accession>A0A9P6E7D9</accession>
<feature type="region of interest" description="Disordered" evidence="1">
    <location>
        <begin position="312"/>
        <end position="400"/>
    </location>
</feature>
<dbReference type="AlphaFoldDB" id="A0A9P6E7D9"/>
<keyword evidence="3" id="KW-1185">Reference proteome</keyword>
<name>A0A9P6E7D9_9AGAR</name>
<evidence type="ECO:0000313" key="2">
    <source>
        <dbReference type="EMBL" id="KAF9523845.1"/>
    </source>
</evidence>
<sequence length="626" mass="66538">MERAPPEFRAKYEQLQTLVDPVSAQPIGKLLQDVFEFKVTKTGAHILVFRAGAIFSFDHTGRYPLVYMYGPIYSFYNGLRGVDGPFGRPITDVVDLEDGSKCCITEGGHIHSLGNKAEPFPPEQCIAQYKPVPPVNPFGVRPGGMRYRFGGGFLVSLNNQSMPYVMYGKICDLWKHLGEVESGWGRPLADEQALEGEEGRCSVMEGGHIHCIGGVARGASAETCTARYKPTGRAVSWNKMPAHFQRKWSALAVQISPVAQVSVVQLLTSTRGGLGDNPKKSGQTYSFWGGMLISLDSNPNPGPVIPVEALAPSSTPSWPSTNSTPYPGMGPVPSGYAPGMTPSYPPSPSPPSQAYGTPSPPQMHQAYNADHQTGTPGFRSGPPPGYASPTLTPGSLPAQPHNPDVKSFPFNAPGLSPHQSPGSVGGGVGVSWDLIPPFAVTGGIFALFEREGGVGGTLGRPLCDEQDLGDGGRCQIFEGGHVHMYNGEARCVSSNGCSARYQPIGPPPPWSGVQSLSNSNIPNSFNYNSQPLHHHQPNYGGGQPNYPGTPAPNVYGYSGDAAPGPAAEPPRAEPGCFTVFWKCFTGIDMEKAPDECGAATVFCMTNLQPGQHSGYCCHGCCHVHVG</sequence>
<evidence type="ECO:0000256" key="1">
    <source>
        <dbReference type="SAM" id="MobiDB-lite"/>
    </source>
</evidence>
<reference evidence="2" key="1">
    <citation type="submission" date="2020-11" db="EMBL/GenBank/DDBJ databases">
        <authorList>
            <consortium name="DOE Joint Genome Institute"/>
            <person name="Ahrendt S."/>
            <person name="Riley R."/>
            <person name="Andreopoulos W."/>
            <person name="Labutti K."/>
            <person name="Pangilinan J."/>
            <person name="Ruiz-Duenas F.J."/>
            <person name="Barrasa J.M."/>
            <person name="Sanchez-Garcia M."/>
            <person name="Camarero S."/>
            <person name="Miyauchi S."/>
            <person name="Serrano A."/>
            <person name="Linde D."/>
            <person name="Babiker R."/>
            <person name="Drula E."/>
            <person name="Ayuso-Fernandez I."/>
            <person name="Pacheco R."/>
            <person name="Padilla G."/>
            <person name="Ferreira P."/>
            <person name="Barriuso J."/>
            <person name="Kellner H."/>
            <person name="Castanera R."/>
            <person name="Alfaro M."/>
            <person name="Ramirez L."/>
            <person name="Pisabarro A.G."/>
            <person name="Kuo A."/>
            <person name="Tritt A."/>
            <person name="Lipzen A."/>
            <person name="He G."/>
            <person name="Yan M."/>
            <person name="Ng V."/>
            <person name="Cullen D."/>
            <person name="Martin F."/>
            <person name="Rosso M.-N."/>
            <person name="Henrissat B."/>
            <person name="Hibbett D."/>
            <person name="Martinez A.T."/>
            <person name="Grigoriev I.V."/>
        </authorList>
    </citation>
    <scope>NUCLEOTIDE SEQUENCE</scope>
    <source>
        <strain evidence="2">CBS 506.95</strain>
    </source>
</reference>